<comment type="caution">
    <text evidence="4">The sequence shown here is derived from an EMBL/GenBank/DDBJ whole genome shotgun (WGS) entry which is preliminary data.</text>
</comment>
<dbReference type="Pfam" id="PF00994">
    <property type="entry name" value="MoCF_biosynth"/>
    <property type="match status" value="1"/>
</dbReference>
<dbReference type="UniPathway" id="UPA00344"/>
<comment type="pathway">
    <text evidence="1">Cofactor biosynthesis; molybdopterin biosynthesis.</text>
</comment>
<dbReference type="PANTHER" id="PTHR43764">
    <property type="entry name" value="MOLYBDENUM COFACTOR BIOSYNTHESIS"/>
    <property type="match status" value="1"/>
</dbReference>
<evidence type="ECO:0000313" key="4">
    <source>
        <dbReference type="EMBL" id="PWJ55165.1"/>
    </source>
</evidence>
<evidence type="ECO:0000256" key="1">
    <source>
        <dbReference type="ARBA" id="ARBA00005046"/>
    </source>
</evidence>
<proteinExistence type="predicted"/>
<dbReference type="Proteomes" id="UP000245469">
    <property type="component" value="Unassembled WGS sequence"/>
</dbReference>
<sequence>MTGTADPTPPPSVIMGSTPPRSLVITVSNRAAAGVYEDTAGPVLVAGLRAAGFAVDGPQIVPDGDPVGAALRAAIAAGYAVVVTTGGTGLNPHDATPEQTAPLLDRPVPGIAEALRATGLAKGVATAMLSRGVAGLAGSTLVVNVAGSPGACCDAVEVLAAVLPHAVDQRRGGDHPRSAPA</sequence>
<name>A0A316ABT1_9ACTN</name>
<organism evidence="4 5">
    <name type="scientific">Quadrisphaera granulorum</name>
    <dbReference type="NCBI Taxonomy" id="317664"/>
    <lineage>
        <taxon>Bacteria</taxon>
        <taxon>Bacillati</taxon>
        <taxon>Actinomycetota</taxon>
        <taxon>Actinomycetes</taxon>
        <taxon>Kineosporiales</taxon>
        <taxon>Kineosporiaceae</taxon>
        <taxon>Quadrisphaera</taxon>
    </lineage>
</organism>
<dbReference type="GO" id="GO:0006777">
    <property type="term" value="P:Mo-molybdopterin cofactor biosynthetic process"/>
    <property type="evidence" value="ECO:0007669"/>
    <property type="project" value="UniProtKB-KW"/>
</dbReference>
<dbReference type="AlphaFoldDB" id="A0A316ABT1"/>
<reference evidence="4 5" key="1">
    <citation type="submission" date="2018-03" db="EMBL/GenBank/DDBJ databases">
        <title>Genomic Encyclopedia of Archaeal and Bacterial Type Strains, Phase II (KMG-II): from individual species to whole genera.</title>
        <authorList>
            <person name="Goeker M."/>
        </authorList>
    </citation>
    <scope>NUCLEOTIDE SEQUENCE [LARGE SCALE GENOMIC DNA]</scope>
    <source>
        <strain evidence="4 5">DSM 44889</strain>
    </source>
</reference>
<gene>
    <name evidence="4" type="ORF">BXY45_10487</name>
</gene>
<dbReference type="InterPro" id="IPR036425">
    <property type="entry name" value="MoaB/Mog-like_dom_sf"/>
</dbReference>
<dbReference type="SMART" id="SM00852">
    <property type="entry name" value="MoCF_biosynth"/>
    <property type="match status" value="1"/>
</dbReference>
<accession>A0A316ABT1</accession>
<dbReference type="InterPro" id="IPR008284">
    <property type="entry name" value="MoCF_biosynth_CS"/>
</dbReference>
<evidence type="ECO:0000313" key="5">
    <source>
        <dbReference type="Proteomes" id="UP000245469"/>
    </source>
</evidence>
<dbReference type="CDD" id="cd00886">
    <property type="entry name" value="MogA_MoaB"/>
    <property type="match status" value="1"/>
</dbReference>
<protein>
    <submittedName>
        <fullName evidence="4">Molybdenum cofactor synthesis domain-containing protein</fullName>
    </submittedName>
</protein>
<evidence type="ECO:0000259" key="3">
    <source>
        <dbReference type="SMART" id="SM00852"/>
    </source>
</evidence>
<evidence type="ECO:0000256" key="2">
    <source>
        <dbReference type="ARBA" id="ARBA00023150"/>
    </source>
</evidence>
<feature type="domain" description="MoaB/Mog" evidence="3">
    <location>
        <begin position="23"/>
        <end position="166"/>
    </location>
</feature>
<dbReference type="Gene3D" id="3.40.980.10">
    <property type="entry name" value="MoaB/Mog-like domain"/>
    <property type="match status" value="1"/>
</dbReference>
<dbReference type="InterPro" id="IPR051920">
    <property type="entry name" value="MPT_Adenylyltrnsfr/MoaC-Rel"/>
</dbReference>
<dbReference type="SUPFAM" id="SSF53218">
    <property type="entry name" value="Molybdenum cofactor biosynthesis proteins"/>
    <property type="match status" value="1"/>
</dbReference>
<dbReference type="InterPro" id="IPR001453">
    <property type="entry name" value="MoaB/Mog_dom"/>
</dbReference>
<keyword evidence="5" id="KW-1185">Reference proteome</keyword>
<dbReference type="NCBIfam" id="TIGR00177">
    <property type="entry name" value="molyb_syn"/>
    <property type="match status" value="1"/>
</dbReference>
<keyword evidence="2" id="KW-0501">Molybdenum cofactor biosynthesis</keyword>
<dbReference type="PANTHER" id="PTHR43764:SF1">
    <property type="entry name" value="MOLYBDOPTERIN MOLYBDOTRANSFERASE"/>
    <property type="match status" value="1"/>
</dbReference>
<dbReference type="EMBL" id="QGDQ01000004">
    <property type="protein sequence ID" value="PWJ55165.1"/>
    <property type="molecule type" value="Genomic_DNA"/>
</dbReference>
<dbReference type="PROSITE" id="PS01078">
    <property type="entry name" value="MOCF_BIOSYNTHESIS_1"/>
    <property type="match status" value="1"/>
</dbReference>